<dbReference type="Proteomes" id="UP000321250">
    <property type="component" value="Unassembled WGS sequence"/>
</dbReference>
<dbReference type="PROSITE" id="PS50093">
    <property type="entry name" value="PKD"/>
    <property type="match status" value="1"/>
</dbReference>
<dbReference type="EMBL" id="VOQR01000001">
    <property type="protein sequence ID" value="TXC69706.1"/>
    <property type="molecule type" value="Genomic_DNA"/>
</dbReference>
<dbReference type="CDD" id="cd00146">
    <property type="entry name" value="PKD"/>
    <property type="match status" value="1"/>
</dbReference>
<dbReference type="Gene3D" id="2.60.40.10">
    <property type="entry name" value="Immunoglobulins"/>
    <property type="match status" value="1"/>
</dbReference>
<dbReference type="RefSeq" id="WP_147079213.1">
    <property type="nucleotide sequence ID" value="NZ_VOQR01000001.1"/>
</dbReference>
<protein>
    <submittedName>
        <fullName evidence="3">PKD domain-containing protein</fullName>
    </submittedName>
</protein>
<gene>
    <name evidence="3" type="ORF">FSB78_01045</name>
</gene>
<feature type="domain" description="PKD" evidence="2">
    <location>
        <begin position="305"/>
        <end position="360"/>
    </location>
</feature>
<name>A0A5C6UC75_9SPHN</name>
<evidence type="ECO:0000313" key="3">
    <source>
        <dbReference type="EMBL" id="TXC69706.1"/>
    </source>
</evidence>
<keyword evidence="1" id="KW-0732">Signal</keyword>
<dbReference type="SUPFAM" id="SSF49299">
    <property type="entry name" value="PKD domain"/>
    <property type="match status" value="1"/>
</dbReference>
<keyword evidence="4" id="KW-1185">Reference proteome</keyword>
<evidence type="ECO:0000259" key="2">
    <source>
        <dbReference type="PROSITE" id="PS50093"/>
    </source>
</evidence>
<dbReference type="OrthoDB" id="9773411at2"/>
<sequence>MRRAILAALLLGAGPAAALDRPDAVLQVFQFPADAIPRIDGDAGDWTAVPDSYTVRSAMFGADDGSGRHPDPKSLNATIKVGWVKGMNRLYVLYKAYDDYWDFASPGLEQDILELIVDGDRSGGPLIARFHPDTAPPGAPRALASDGRTLSDADGWFAFQNRHAQNYHIFTPARDKDWAMAWGPQAAWIKRLPWSNIAYRYAFKPGERGKLTAEFWITPFDLADAEGPGRSVETRLVENAIVGLGFAIIDHDGPGVSRFWNLSFPQHTMYGQASALRAFRLMPLDPAPAIRADWSFTILDRSTRTVAFHDDTQAAVTTQRWDFGDGQTGTGPSPVHRYARPGKYVVVLHVDGPTGSSSLSRVWDVSFVGDPPK</sequence>
<dbReference type="AlphaFoldDB" id="A0A5C6UC75"/>
<dbReference type="InterPro" id="IPR013783">
    <property type="entry name" value="Ig-like_fold"/>
</dbReference>
<organism evidence="3 4">
    <name type="scientific">Sphingomonas ginsenosidivorax</name>
    <dbReference type="NCBI Taxonomy" id="862135"/>
    <lineage>
        <taxon>Bacteria</taxon>
        <taxon>Pseudomonadati</taxon>
        <taxon>Pseudomonadota</taxon>
        <taxon>Alphaproteobacteria</taxon>
        <taxon>Sphingomonadales</taxon>
        <taxon>Sphingomonadaceae</taxon>
        <taxon>Sphingomonas</taxon>
    </lineage>
</organism>
<comment type="caution">
    <text evidence="3">The sequence shown here is derived from an EMBL/GenBank/DDBJ whole genome shotgun (WGS) entry which is preliminary data.</text>
</comment>
<reference evidence="3 4" key="1">
    <citation type="journal article" date="2013" name="Antonie Van Leeuwenhoek">
        <title>Sphingomonas ginsenosidivorax sp. nov., with the ability to transform ginsenosides.</title>
        <authorList>
            <person name="Jin X.F."/>
            <person name="Kim J.K."/>
            <person name="Liu Q.M."/>
            <person name="Kang M.S."/>
            <person name="He D."/>
            <person name="Jin F.X."/>
            <person name="Kim S.C."/>
            <person name="Im W.T."/>
        </authorList>
    </citation>
    <scope>NUCLEOTIDE SEQUENCE [LARGE SCALE GENOMIC DNA]</scope>
    <source>
        <strain evidence="3 4">KHI67</strain>
    </source>
</reference>
<dbReference type="InterPro" id="IPR000601">
    <property type="entry name" value="PKD_dom"/>
</dbReference>
<accession>A0A5C6UC75</accession>
<feature type="signal peptide" evidence="1">
    <location>
        <begin position="1"/>
        <end position="18"/>
    </location>
</feature>
<dbReference type="Pfam" id="PF18911">
    <property type="entry name" value="PKD_4"/>
    <property type="match status" value="1"/>
</dbReference>
<evidence type="ECO:0000256" key="1">
    <source>
        <dbReference type="SAM" id="SignalP"/>
    </source>
</evidence>
<dbReference type="InterPro" id="IPR035986">
    <property type="entry name" value="PKD_dom_sf"/>
</dbReference>
<evidence type="ECO:0000313" key="4">
    <source>
        <dbReference type="Proteomes" id="UP000321250"/>
    </source>
</evidence>
<feature type="chain" id="PRO_5023015229" evidence="1">
    <location>
        <begin position="19"/>
        <end position="373"/>
    </location>
</feature>
<proteinExistence type="predicted"/>